<keyword evidence="9" id="KW-1185">Reference proteome</keyword>
<keyword evidence="6 7" id="KW-0472">Membrane</keyword>
<proteinExistence type="predicted"/>
<dbReference type="Pfam" id="PF07787">
    <property type="entry name" value="TMEM43"/>
    <property type="match status" value="1"/>
</dbReference>
<feature type="transmembrane region" description="Helical" evidence="7">
    <location>
        <begin position="333"/>
        <end position="350"/>
    </location>
</feature>
<evidence type="ECO:0000256" key="7">
    <source>
        <dbReference type="SAM" id="Phobius"/>
    </source>
</evidence>
<dbReference type="RefSeq" id="WP_108978236.1">
    <property type="nucleotide sequence ID" value="NZ_BFBB01000009.1"/>
</dbReference>
<feature type="transmembrane region" description="Helical" evidence="7">
    <location>
        <begin position="307"/>
        <end position="327"/>
    </location>
</feature>
<evidence type="ECO:0008006" key="10">
    <source>
        <dbReference type="Google" id="ProtNLM"/>
    </source>
</evidence>
<organism evidence="8 9">
    <name type="scientific">Leptospira ryugenii</name>
    <dbReference type="NCBI Taxonomy" id="1917863"/>
    <lineage>
        <taxon>Bacteria</taxon>
        <taxon>Pseudomonadati</taxon>
        <taxon>Spirochaetota</taxon>
        <taxon>Spirochaetia</taxon>
        <taxon>Leptospirales</taxon>
        <taxon>Leptospiraceae</taxon>
        <taxon>Leptospira</taxon>
    </lineage>
</organism>
<protein>
    <recommendedName>
        <fullName evidence="10">Transmembrane protein 43</fullName>
    </recommendedName>
</protein>
<comment type="subcellular location">
    <subcellularLocation>
        <location evidence="1">Endomembrane system</location>
        <topology evidence="1">Multi-pass membrane protein</topology>
    </subcellularLocation>
    <subcellularLocation>
        <location evidence="2">Endoplasmic reticulum membrane</location>
    </subcellularLocation>
</comment>
<dbReference type="OrthoDB" id="273988at2"/>
<keyword evidence="4" id="KW-0256">Endoplasmic reticulum</keyword>
<dbReference type="AlphaFoldDB" id="A0A2P2E4Q7"/>
<dbReference type="EMBL" id="BFBB01000009">
    <property type="protein sequence ID" value="GBF51842.1"/>
    <property type="molecule type" value="Genomic_DNA"/>
</dbReference>
<evidence type="ECO:0000256" key="6">
    <source>
        <dbReference type="ARBA" id="ARBA00023136"/>
    </source>
</evidence>
<evidence type="ECO:0000256" key="5">
    <source>
        <dbReference type="ARBA" id="ARBA00022989"/>
    </source>
</evidence>
<accession>A0A2P2E4Q7</accession>
<keyword evidence="3 7" id="KW-0812">Transmembrane</keyword>
<sequence length="363" mass="39753">MLGNFTESLKGTIGGVALLIVSFPVLFKNEGCAVDIAKGLEEGAGIVVSIDAKQDSNQYQGKLIHTIGEAKAGSPTVDSDFSISVPSLGLTREVEMYQWDENVSEDKDKKKTYRYEKKWSSTEIDSSRFDEANTHNNPPFTYTSKTFSPSEVSIGNVKFSDDLINSIPRTEDLQYDANQTNRMSGRAKLADGRIYLGKNPASPEIGDVRIKHKIAPEGIASIIGQLQSGIVGPYKTKRDTTILMFDYGSKDAASMFQEAQDANVTRTWMVRAAGLFLMFLGFRLLFGPIAAAGGWIPILDGILEMGVSIVSGILAFSLSFMTISIAWIFYRPLLGFALLALGVGAFIYLYSQKGKFEKTNPQN</sequence>
<gene>
    <name evidence="8" type="ORF">LPTSP4_33800</name>
</gene>
<dbReference type="GO" id="GO:0006629">
    <property type="term" value="P:lipid metabolic process"/>
    <property type="evidence" value="ECO:0007669"/>
    <property type="project" value="TreeGrafter"/>
</dbReference>
<evidence type="ECO:0000256" key="1">
    <source>
        <dbReference type="ARBA" id="ARBA00004127"/>
    </source>
</evidence>
<reference evidence="8 9" key="1">
    <citation type="submission" date="2018-02" db="EMBL/GenBank/DDBJ databases">
        <title>Novel Leptospira species isolated from soil and water in Japan.</title>
        <authorList>
            <person name="Nakao R."/>
            <person name="Masuzawa T."/>
        </authorList>
    </citation>
    <scope>NUCLEOTIDE SEQUENCE [LARGE SCALE GENOMIC DNA]</scope>
    <source>
        <strain evidence="8 9">YH101</strain>
    </source>
</reference>
<name>A0A2P2E4Q7_9LEPT</name>
<comment type="caution">
    <text evidence="8">The sequence shown here is derived from an EMBL/GenBank/DDBJ whole genome shotgun (WGS) entry which is preliminary data.</text>
</comment>
<evidence type="ECO:0000256" key="4">
    <source>
        <dbReference type="ARBA" id="ARBA00022824"/>
    </source>
</evidence>
<dbReference type="PANTHER" id="PTHR13416">
    <property type="match status" value="1"/>
</dbReference>
<keyword evidence="5 7" id="KW-1133">Transmembrane helix</keyword>
<dbReference type="GO" id="GO:0071763">
    <property type="term" value="P:nuclear membrane organization"/>
    <property type="evidence" value="ECO:0007669"/>
    <property type="project" value="TreeGrafter"/>
</dbReference>
<evidence type="ECO:0000313" key="9">
    <source>
        <dbReference type="Proteomes" id="UP000245133"/>
    </source>
</evidence>
<evidence type="ECO:0000256" key="2">
    <source>
        <dbReference type="ARBA" id="ARBA00004586"/>
    </source>
</evidence>
<dbReference type="GO" id="GO:0012505">
    <property type="term" value="C:endomembrane system"/>
    <property type="evidence" value="ECO:0007669"/>
    <property type="project" value="UniProtKB-SubCell"/>
</dbReference>
<evidence type="ECO:0000313" key="8">
    <source>
        <dbReference type="EMBL" id="GBF51842.1"/>
    </source>
</evidence>
<dbReference type="Proteomes" id="UP000245133">
    <property type="component" value="Unassembled WGS sequence"/>
</dbReference>
<dbReference type="PANTHER" id="PTHR13416:SF2">
    <property type="entry name" value="TRANSMEMBRANE PROTEIN 43"/>
    <property type="match status" value="1"/>
</dbReference>
<dbReference type="InterPro" id="IPR012430">
    <property type="entry name" value="TMEM43_fam"/>
</dbReference>
<evidence type="ECO:0000256" key="3">
    <source>
        <dbReference type="ARBA" id="ARBA00022692"/>
    </source>
</evidence>